<comment type="caution">
    <text evidence="4">The sequence shown here is derived from an EMBL/GenBank/DDBJ whole genome shotgun (WGS) entry which is preliminary data.</text>
</comment>
<dbReference type="Proteomes" id="UP000266841">
    <property type="component" value="Unassembled WGS sequence"/>
</dbReference>
<keyword evidence="5" id="KW-1185">Reference proteome</keyword>
<feature type="compositionally biased region" description="Acidic residues" evidence="1">
    <location>
        <begin position="42"/>
        <end position="58"/>
    </location>
</feature>
<gene>
    <name evidence="4" type="ORF">THAOC_10811</name>
</gene>
<dbReference type="eggNOG" id="ENOG502SUIT">
    <property type="taxonomic scope" value="Eukaryota"/>
</dbReference>
<reference evidence="4 5" key="1">
    <citation type="journal article" date="2012" name="Genome Biol.">
        <title>Genome and low-iron response of an oceanic diatom adapted to chronic iron limitation.</title>
        <authorList>
            <person name="Lommer M."/>
            <person name="Specht M."/>
            <person name="Roy A.S."/>
            <person name="Kraemer L."/>
            <person name="Andreson R."/>
            <person name="Gutowska M.A."/>
            <person name="Wolf J."/>
            <person name="Bergner S.V."/>
            <person name="Schilhabel M.B."/>
            <person name="Klostermeier U.C."/>
            <person name="Beiko R.G."/>
            <person name="Rosenstiel P."/>
            <person name="Hippler M."/>
            <person name="Laroche J."/>
        </authorList>
    </citation>
    <scope>NUCLEOTIDE SEQUENCE [LARGE SCALE GENOMIC DNA]</scope>
    <source>
        <strain evidence="4 5">CCMP1005</strain>
    </source>
</reference>
<keyword evidence="2" id="KW-0732">Signal</keyword>
<protein>
    <recommendedName>
        <fullName evidence="3">Prolyl 4-hydroxylase alpha subunit Fe(2+) 2OG dioxygenase domain-containing protein</fullName>
    </recommendedName>
</protein>
<dbReference type="InterPro" id="IPR044862">
    <property type="entry name" value="Pro_4_hyd_alph_FE2OG_OXY"/>
</dbReference>
<evidence type="ECO:0000313" key="4">
    <source>
        <dbReference type="EMBL" id="EJK68056.1"/>
    </source>
</evidence>
<dbReference type="AlphaFoldDB" id="K0T3W0"/>
<sequence>MRLRNPCSKAALSAATVTLTLIFLLLLVGAAASLGDDKHVEDDETCDEGIDPATEGDSDSSIVDFIDPSILEDDELLDDIRSQLVKGKLVVIRNAFQTEFAEYVQSVLLGNDIDWKHKRNNSLQSLPEQFYQSQLTKDIRGVFNSDKTKNFMTKFLNSDVTNEIARSTTMIWDLSSENWSREFGGAFYWGNARIPDGGYFDPMFNTLLLFNPSETTKYMFTPVLRNAVGRRFAVNAKYTSRDDMSYSVKRPIEEMYGDVASYNLLNSREASWIVHVMDPNDAAEPKRRQKLRDLKTSVRDNYLDPIDDTIFIINDREGGQVEQETAVEQMSKANLTSDSSVLDFLDPTILEDETLLDEISQSLQSGNLVVLRRAFKESFAQYAWSAMNTNNTTWRMGGAFPSFVNKSSEELQSVYGVINHAKTAIFLESLSGRACSRPYTEALFWGKGSHNNPHSDYGPSKRKAQRSLGFLWYLTKDWYPGYGGSLVWHGAKKAREAYVHPEWNTVFLFLPTISSSVHTVTYVEERSNGKLQSIVTWCRADEKDSPVANLDQLVKLAKTGDFAKMSLAQANWLAYEMDTTSMAEDSEIKGLVQNVRRYLDAFDNSAYMIE</sequence>
<evidence type="ECO:0000256" key="2">
    <source>
        <dbReference type="SAM" id="SignalP"/>
    </source>
</evidence>
<evidence type="ECO:0000259" key="3">
    <source>
        <dbReference type="Pfam" id="PF13640"/>
    </source>
</evidence>
<organism evidence="4 5">
    <name type="scientific">Thalassiosira oceanica</name>
    <name type="common">Marine diatom</name>
    <dbReference type="NCBI Taxonomy" id="159749"/>
    <lineage>
        <taxon>Eukaryota</taxon>
        <taxon>Sar</taxon>
        <taxon>Stramenopiles</taxon>
        <taxon>Ochrophyta</taxon>
        <taxon>Bacillariophyta</taxon>
        <taxon>Coscinodiscophyceae</taxon>
        <taxon>Thalassiosirophycidae</taxon>
        <taxon>Thalassiosirales</taxon>
        <taxon>Thalassiosiraceae</taxon>
        <taxon>Thalassiosira</taxon>
    </lineage>
</organism>
<dbReference type="Gene3D" id="2.60.120.620">
    <property type="entry name" value="q2cbj1_9rhob like domain"/>
    <property type="match status" value="1"/>
</dbReference>
<proteinExistence type="predicted"/>
<accession>K0T3W0</accession>
<feature type="signal peptide" evidence="2">
    <location>
        <begin position="1"/>
        <end position="33"/>
    </location>
</feature>
<evidence type="ECO:0000313" key="5">
    <source>
        <dbReference type="Proteomes" id="UP000266841"/>
    </source>
</evidence>
<feature type="domain" description="Prolyl 4-hydroxylase alpha subunit Fe(2+) 2OG dioxygenase" evidence="3">
    <location>
        <begin position="445"/>
        <end position="537"/>
    </location>
</feature>
<dbReference type="OrthoDB" id="430522at2759"/>
<name>K0T3W0_THAOC</name>
<feature type="region of interest" description="Disordered" evidence="1">
    <location>
        <begin position="39"/>
        <end position="61"/>
    </location>
</feature>
<dbReference type="EMBL" id="AGNL01012147">
    <property type="protein sequence ID" value="EJK68056.1"/>
    <property type="molecule type" value="Genomic_DNA"/>
</dbReference>
<dbReference type="Pfam" id="PF13640">
    <property type="entry name" value="2OG-FeII_Oxy_3"/>
    <property type="match status" value="1"/>
</dbReference>
<feature type="chain" id="PRO_5003841591" description="Prolyl 4-hydroxylase alpha subunit Fe(2+) 2OG dioxygenase domain-containing protein" evidence="2">
    <location>
        <begin position="34"/>
        <end position="610"/>
    </location>
</feature>
<evidence type="ECO:0000256" key="1">
    <source>
        <dbReference type="SAM" id="MobiDB-lite"/>
    </source>
</evidence>